<name>A0A376F4E6_ENTAS</name>
<protein>
    <submittedName>
        <fullName evidence="2">Uncharacterized protein</fullName>
    </submittedName>
</protein>
<evidence type="ECO:0000313" key="3">
    <source>
        <dbReference type="Proteomes" id="UP000255163"/>
    </source>
</evidence>
<proteinExistence type="predicted"/>
<organism evidence="2 3">
    <name type="scientific">Enterobacter asburiae</name>
    <dbReference type="NCBI Taxonomy" id="61645"/>
    <lineage>
        <taxon>Bacteria</taxon>
        <taxon>Pseudomonadati</taxon>
        <taxon>Pseudomonadota</taxon>
        <taxon>Gammaproteobacteria</taxon>
        <taxon>Enterobacterales</taxon>
        <taxon>Enterobacteriaceae</taxon>
        <taxon>Enterobacter</taxon>
        <taxon>Enterobacter cloacae complex</taxon>
    </lineage>
</organism>
<dbReference type="Proteomes" id="UP000255163">
    <property type="component" value="Unassembled WGS sequence"/>
</dbReference>
<evidence type="ECO:0000256" key="1">
    <source>
        <dbReference type="SAM" id="MobiDB-lite"/>
    </source>
</evidence>
<feature type="region of interest" description="Disordered" evidence="1">
    <location>
        <begin position="1"/>
        <end position="26"/>
    </location>
</feature>
<reference evidence="2 3" key="1">
    <citation type="submission" date="2018-06" db="EMBL/GenBank/DDBJ databases">
        <authorList>
            <consortium name="Pathogen Informatics"/>
            <person name="Doyle S."/>
        </authorList>
    </citation>
    <scope>NUCLEOTIDE SEQUENCE [LARGE SCALE GENOMIC DNA]</scope>
    <source>
        <strain evidence="2 3">NCTC12123</strain>
    </source>
</reference>
<sequence>MGQHPVGDDFNIASHAGNGVHQRQTVQRTRRVVGNNDQRAMFRDLFKIAGGNGAENIKVFQNLLHHIQSFQVAVCCCKLLKFVFVKQSF</sequence>
<dbReference type="AlphaFoldDB" id="A0A376F4E6"/>
<accession>A0A376F4E6</accession>
<dbReference type="EMBL" id="UFYI01000007">
    <property type="protein sequence ID" value="STD18011.1"/>
    <property type="molecule type" value="Genomic_DNA"/>
</dbReference>
<evidence type="ECO:0000313" key="2">
    <source>
        <dbReference type="EMBL" id="STD18011.1"/>
    </source>
</evidence>
<gene>
    <name evidence="2" type="ORF">NCTC12123_00173</name>
</gene>